<sequence length="187" mass="21487">MLKHTFTHYGQKPLKCEECGKCFKRKTQLLQHNLTHSGLKSFKCEECGKCFLRKTHLLQHNITHSGLKPFKCVARCVNQEQRHISNWDTFLVYQLRLDPPPSPSVSSLNLLRSYLRNSTNEDRLNGLHVHHPEESVTNPCGEMTDLGISGPDMDQFWPDMISPHGEGQVLELSMKPKEINIRLTGRI</sequence>
<keyword evidence="8" id="KW-0863">Zinc-finger</keyword>
<evidence type="ECO:0000256" key="2">
    <source>
        <dbReference type="ARBA" id="ARBA00022723"/>
    </source>
</evidence>
<evidence type="ECO:0000256" key="3">
    <source>
        <dbReference type="ARBA" id="ARBA00022737"/>
    </source>
</evidence>
<evidence type="ECO:0000256" key="4">
    <source>
        <dbReference type="ARBA" id="ARBA00022833"/>
    </source>
</evidence>
<feature type="domain" description="C2H2-type" evidence="9">
    <location>
        <begin position="14"/>
        <end position="41"/>
    </location>
</feature>
<evidence type="ECO:0000259" key="9">
    <source>
        <dbReference type="PROSITE" id="PS50157"/>
    </source>
</evidence>
<dbReference type="PANTHER" id="PTHR24399:SF70">
    <property type="entry name" value="C2H2-TYPE DOMAIN-CONTAINING PROTEIN"/>
    <property type="match status" value="1"/>
</dbReference>
<evidence type="ECO:0000256" key="8">
    <source>
        <dbReference type="PROSITE-ProRule" id="PRU00042"/>
    </source>
</evidence>
<evidence type="ECO:0000313" key="10">
    <source>
        <dbReference type="EMBL" id="CAD7205236.1"/>
    </source>
</evidence>
<dbReference type="AlphaFoldDB" id="A0A7R8VVI8"/>
<keyword evidence="7" id="KW-0539">Nucleus</keyword>
<organism evidence="10">
    <name type="scientific">Timema douglasi</name>
    <name type="common">Walking stick</name>
    <dbReference type="NCBI Taxonomy" id="61478"/>
    <lineage>
        <taxon>Eukaryota</taxon>
        <taxon>Metazoa</taxon>
        <taxon>Ecdysozoa</taxon>
        <taxon>Arthropoda</taxon>
        <taxon>Hexapoda</taxon>
        <taxon>Insecta</taxon>
        <taxon>Pterygota</taxon>
        <taxon>Neoptera</taxon>
        <taxon>Polyneoptera</taxon>
        <taxon>Phasmatodea</taxon>
        <taxon>Timematodea</taxon>
        <taxon>Timematoidea</taxon>
        <taxon>Timematidae</taxon>
        <taxon>Timema</taxon>
    </lineage>
</organism>
<dbReference type="GO" id="GO:0000978">
    <property type="term" value="F:RNA polymerase II cis-regulatory region sequence-specific DNA binding"/>
    <property type="evidence" value="ECO:0007669"/>
    <property type="project" value="TreeGrafter"/>
</dbReference>
<dbReference type="InterPro" id="IPR036236">
    <property type="entry name" value="Znf_C2H2_sf"/>
</dbReference>
<dbReference type="GO" id="GO:0001227">
    <property type="term" value="F:DNA-binding transcription repressor activity, RNA polymerase II-specific"/>
    <property type="evidence" value="ECO:0007669"/>
    <property type="project" value="TreeGrafter"/>
</dbReference>
<dbReference type="SUPFAM" id="SSF57667">
    <property type="entry name" value="beta-beta-alpha zinc fingers"/>
    <property type="match status" value="1"/>
</dbReference>
<dbReference type="PROSITE" id="PS50157">
    <property type="entry name" value="ZINC_FINGER_C2H2_2"/>
    <property type="match status" value="2"/>
</dbReference>
<dbReference type="Gene3D" id="3.30.160.60">
    <property type="entry name" value="Classic Zinc Finger"/>
    <property type="match status" value="2"/>
</dbReference>
<dbReference type="PANTHER" id="PTHR24399">
    <property type="entry name" value="ZINC FINGER AND BTB DOMAIN-CONTAINING"/>
    <property type="match status" value="1"/>
</dbReference>
<gene>
    <name evidence="10" type="ORF">TDIB3V08_LOCUS11390</name>
</gene>
<dbReference type="SMART" id="SM00355">
    <property type="entry name" value="ZnF_C2H2"/>
    <property type="match status" value="2"/>
</dbReference>
<dbReference type="EMBL" id="OA574468">
    <property type="protein sequence ID" value="CAD7205236.1"/>
    <property type="molecule type" value="Genomic_DNA"/>
</dbReference>
<keyword evidence="5" id="KW-0805">Transcription regulation</keyword>
<dbReference type="Pfam" id="PF00096">
    <property type="entry name" value="zf-C2H2"/>
    <property type="match status" value="2"/>
</dbReference>
<evidence type="ECO:0000256" key="7">
    <source>
        <dbReference type="ARBA" id="ARBA00023242"/>
    </source>
</evidence>
<keyword evidence="4" id="KW-0862">Zinc</keyword>
<evidence type="ECO:0000256" key="1">
    <source>
        <dbReference type="ARBA" id="ARBA00004123"/>
    </source>
</evidence>
<keyword evidence="2" id="KW-0479">Metal-binding</keyword>
<dbReference type="FunFam" id="3.30.160.60:FF:000478">
    <property type="entry name" value="Zinc finger protein 133"/>
    <property type="match status" value="1"/>
</dbReference>
<proteinExistence type="predicted"/>
<dbReference type="PROSITE" id="PS00028">
    <property type="entry name" value="ZINC_FINGER_C2H2_1"/>
    <property type="match status" value="2"/>
</dbReference>
<dbReference type="FunFam" id="3.30.160.60:FF:000739">
    <property type="entry name" value="Zgc:171418 protein"/>
    <property type="match status" value="1"/>
</dbReference>
<name>A0A7R8VVI8_TIMDO</name>
<keyword evidence="6" id="KW-0804">Transcription</keyword>
<protein>
    <recommendedName>
        <fullName evidence="9">C2H2-type domain-containing protein</fullName>
    </recommendedName>
</protein>
<accession>A0A7R8VVI8</accession>
<evidence type="ECO:0000256" key="6">
    <source>
        <dbReference type="ARBA" id="ARBA00023163"/>
    </source>
</evidence>
<dbReference type="InterPro" id="IPR013087">
    <property type="entry name" value="Znf_C2H2_type"/>
</dbReference>
<dbReference type="GO" id="GO:0008270">
    <property type="term" value="F:zinc ion binding"/>
    <property type="evidence" value="ECO:0007669"/>
    <property type="project" value="UniProtKB-KW"/>
</dbReference>
<comment type="subcellular location">
    <subcellularLocation>
        <location evidence="1">Nucleus</location>
    </subcellularLocation>
</comment>
<keyword evidence="3" id="KW-0677">Repeat</keyword>
<dbReference type="GO" id="GO:0005654">
    <property type="term" value="C:nucleoplasm"/>
    <property type="evidence" value="ECO:0007669"/>
    <property type="project" value="TreeGrafter"/>
</dbReference>
<feature type="domain" description="C2H2-type" evidence="9">
    <location>
        <begin position="42"/>
        <end position="69"/>
    </location>
</feature>
<evidence type="ECO:0000256" key="5">
    <source>
        <dbReference type="ARBA" id="ARBA00023015"/>
    </source>
</evidence>
<reference evidence="10" key="1">
    <citation type="submission" date="2020-11" db="EMBL/GenBank/DDBJ databases">
        <authorList>
            <person name="Tran Van P."/>
        </authorList>
    </citation>
    <scope>NUCLEOTIDE SEQUENCE</scope>
</reference>